<reference evidence="2 3" key="1">
    <citation type="journal article" date="2017" name="Environ. Microbiol.">
        <title>Decay of the glycolytic pathway and adaptation to intranuclear parasitism within Enterocytozoonidae microsporidia.</title>
        <authorList>
            <person name="Wiredu Boakye D."/>
            <person name="Jaroenlak P."/>
            <person name="Prachumwat A."/>
            <person name="Williams T.A."/>
            <person name="Bateman K.S."/>
            <person name="Itsathitphaisarn O."/>
            <person name="Sritunyalucksana K."/>
            <person name="Paszkiewicz K.H."/>
            <person name="Moore K.A."/>
            <person name="Stentiford G.D."/>
            <person name="Williams B.A."/>
        </authorList>
    </citation>
    <scope>NUCLEOTIDE SEQUENCE [LARGE SCALE GENOMIC DNA]</scope>
    <source>
        <strain evidence="2 3">GB1</strain>
    </source>
</reference>
<evidence type="ECO:0000256" key="1">
    <source>
        <dbReference type="SAM" id="MobiDB-lite"/>
    </source>
</evidence>
<feature type="compositionally biased region" description="Basic and acidic residues" evidence="1">
    <location>
        <begin position="41"/>
        <end position="93"/>
    </location>
</feature>
<dbReference type="Proteomes" id="UP000192639">
    <property type="component" value="Unassembled WGS sequence"/>
</dbReference>
<gene>
    <name evidence="2" type="ORF">ECANGB1_1416</name>
</gene>
<dbReference type="VEuPathDB" id="MicrosporidiaDB:ECANGB1_1416"/>
<dbReference type="EMBL" id="LWDP01000041">
    <property type="protein sequence ID" value="ORD93893.1"/>
    <property type="molecule type" value="Genomic_DNA"/>
</dbReference>
<comment type="caution">
    <text evidence="2">The sequence shown here is derived from an EMBL/GenBank/DDBJ whole genome shotgun (WGS) entry which is preliminary data.</text>
</comment>
<dbReference type="AlphaFoldDB" id="A0A1Y1S674"/>
<evidence type="ECO:0000313" key="3">
    <source>
        <dbReference type="Proteomes" id="UP000192639"/>
    </source>
</evidence>
<proteinExistence type="predicted"/>
<accession>A0A1Y1S674</accession>
<keyword evidence="3" id="KW-1185">Reference proteome</keyword>
<feature type="region of interest" description="Disordered" evidence="1">
    <location>
        <begin position="32"/>
        <end position="108"/>
    </location>
</feature>
<evidence type="ECO:0000313" key="2">
    <source>
        <dbReference type="EMBL" id="ORD93893.1"/>
    </source>
</evidence>
<name>A0A1Y1S674_9MICR</name>
<protein>
    <submittedName>
        <fullName evidence="2">Uncharacterized protein</fullName>
    </submittedName>
</protein>
<organism evidence="2 3">
    <name type="scientific">Enterospora canceri</name>
    <dbReference type="NCBI Taxonomy" id="1081671"/>
    <lineage>
        <taxon>Eukaryota</taxon>
        <taxon>Fungi</taxon>
        <taxon>Fungi incertae sedis</taxon>
        <taxon>Microsporidia</taxon>
        <taxon>Enterocytozoonidae</taxon>
        <taxon>Enterospora</taxon>
    </lineage>
</organism>
<sequence length="135" mass="15165">MILEHIGFILTRTSAKHSKLLLDRMNALKKESDGSIYDAVHASESKEEPESKNEESTKAEENTKSETEEKSKESDDKSESSKSSKDIVDKHSDIANIKTDFSNESDEIQNIKSQLIADYKSRLLAKSKQNVSSNE</sequence>